<keyword evidence="1" id="KW-0645">Protease</keyword>
<dbReference type="SUPFAM" id="SSF49464">
    <property type="entry name" value="Carboxypeptidase regulatory domain-like"/>
    <property type="match status" value="1"/>
</dbReference>
<gene>
    <name evidence="1" type="ORF">EGT74_21160</name>
</gene>
<keyword evidence="1" id="KW-0378">Hydrolase</keyword>
<dbReference type="RefSeq" id="WP_123848497.1">
    <property type="nucleotide sequence ID" value="NZ_RPDH01000002.1"/>
</dbReference>
<dbReference type="AlphaFoldDB" id="A0A3N4PLD9"/>
<accession>A0A3N4PLD9</accession>
<dbReference type="EMBL" id="RPDH01000002">
    <property type="protein sequence ID" value="RPE09503.1"/>
    <property type="molecule type" value="Genomic_DNA"/>
</dbReference>
<dbReference type="GO" id="GO:0004180">
    <property type="term" value="F:carboxypeptidase activity"/>
    <property type="evidence" value="ECO:0007669"/>
    <property type="project" value="UniProtKB-KW"/>
</dbReference>
<name>A0A3N4PLD9_9BACT</name>
<dbReference type="OrthoDB" id="1223654at2"/>
<keyword evidence="2" id="KW-1185">Reference proteome</keyword>
<comment type="caution">
    <text evidence="1">The sequence shown here is derived from an EMBL/GenBank/DDBJ whole genome shotgun (WGS) entry which is preliminary data.</text>
</comment>
<evidence type="ECO:0000313" key="2">
    <source>
        <dbReference type="Proteomes" id="UP000278351"/>
    </source>
</evidence>
<proteinExistence type="predicted"/>
<sequence length="382" mass="43669">MRYFVTVVVGLLVTLAVTAQHRITGAVFNEKGQPLPFASAFLNQTTLGGRSTESGEFTIRQVPAGKYELIVSYLGYEPQLLPVEVNADVTGLKVTLRPKPGLLKEFVVKRNAERERWLKVFYSHFIGESTLAKQCRVLNSEVIDLEYDAGRQLLTASADDFVILENRALGYRVKFLLINFQYNMRSGYTLYYGNPLFEPMKAGNGRQQRQWEQNREAAYYGSTAHFYRSLIRRELAKDGFSVQKLVRKERTRDYVSPSPARQDSLGVKIQPPALFSRSVSYLYTAQLPYDSLYRPDGNGFSLIFRDHLYVVYSKEKEDRLYVAKHKPGQKTRPKEQVSVMSMLAPEVPLDVNGNIGSPVDIVVEQYWGWEKMAEMLPLDYKP</sequence>
<dbReference type="InterPro" id="IPR008969">
    <property type="entry name" value="CarboxyPept-like_regulatory"/>
</dbReference>
<reference evidence="1 2" key="1">
    <citation type="submission" date="2018-11" db="EMBL/GenBank/DDBJ databases">
        <title>Chitinophaga lutea sp.nov., isolate from arsenic contaminated soil.</title>
        <authorList>
            <person name="Zong Y."/>
        </authorList>
    </citation>
    <scope>NUCLEOTIDE SEQUENCE [LARGE SCALE GENOMIC DNA]</scope>
    <source>
        <strain evidence="1 2">ZY74</strain>
    </source>
</reference>
<dbReference type="Pfam" id="PF13715">
    <property type="entry name" value="CarbopepD_reg_2"/>
    <property type="match status" value="1"/>
</dbReference>
<protein>
    <submittedName>
        <fullName evidence="1">Carboxypeptidase-like regulatory domain-containing protein</fullName>
    </submittedName>
</protein>
<dbReference type="Gene3D" id="2.60.40.1120">
    <property type="entry name" value="Carboxypeptidase-like, regulatory domain"/>
    <property type="match status" value="1"/>
</dbReference>
<organism evidence="1 2">
    <name type="scientific">Chitinophaga lutea</name>
    <dbReference type="NCBI Taxonomy" id="2488634"/>
    <lineage>
        <taxon>Bacteria</taxon>
        <taxon>Pseudomonadati</taxon>
        <taxon>Bacteroidota</taxon>
        <taxon>Chitinophagia</taxon>
        <taxon>Chitinophagales</taxon>
        <taxon>Chitinophagaceae</taxon>
        <taxon>Chitinophaga</taxon>
    </lineage>
</organism>
<keyword evidence="1" id="KW-0121">Carboxypeptidase</keyword>
<evidence type="ECO:0000313" key="1">
    <source>
        <dbReference type="EMBL" id="RPE09503.1"/>
    </source>
</evidence>
<dbReference type="Proteomes" id="UP000278351">
    <property type="component" value="Unassembled WGS sequence"/>
</dbReference>